<name>A0A8C3NWP4_9PASS</name>
<evidence type="ECO:0000256" key="6">
    <source>
        <dbReference type="ARBA" id="ARBA00011893"/>
    </source>
</evidence>
<evidence type="ECO:0000256" key="11">
    <source>
        <dbReference type="SAM" id="MobiDB-lite"/>
    </source>
</evidence>
<keyword evidence="8" id="KW-0328">Glycosyltransferase</keyword>
<evidence type="ECO:0000256" key="2">
    <source>
        <dbReference type="ARBA" id="ARBA00004496"/>
    </source>
</evidence>
<comment type="similarity">
    <text evidence="4">Belongs to the purine/pyrimidine phosphoribosyltransferase family.</text>
</comment>
<reference evidence="13" key="2">
    <citation type="submission" date="2025-09" db="UniProtKB">
        <authorList>
            <consortium name="Ensembl"/>
        </authorList>
    </citation>
    <scope>IDENTIFICATION</scope>
</reference>
<comment type="catalytic activity">
    <reaction evidence="1">
        <text>AMP + diphosphate = 5-phospho-alpha-D-ribose 1-diphosphate + adenine</text>
        <dbReference type="Rhea" id="RHEA:16609"/>
        <dbReference type="ChEBI" id="CHEBI:16708"/>
        <dbReference type="ChEBI" id="CHEBI:33019"/>
        <dbReference type="ChEBI" id="CHEBI:58017"/>
        <dbReference type="ChEBI" id="CHEBI:456215"/>
        <dbReference type="EC" id="2.4.2.7"/>
    </reaction>
</comment>
<reference evidence="13" key="1">
    <citation type="submission" date="2025-08" db="UniProtKB">
        <authorList>
            <consortium name="Ensembl"/>
        </authorList>
    </citation>
    <scope>IDENTIFICATION</scope>
</reference>
<dbReference type="CDD" id="cd06223">
    <property type="entry name" value="PRTases_typeI"/>
    <property type="match status" value="1"/>
</dbReference>
<dbReference type="SUPFAM" id="SSF53271">
    <property type="entry name" value="PRTase-like"/>
    <property type="match status" value="1"/>
</dbReference>
<dbReference type="InterPro" id="IPR000836">
    <property type="entry name" value="PRTase_dom"/>
</dbReference>
<accession>A0A8C3NWP4</accession>
<evidence type="ECO:0000256" key="10">
    <source>
        <dbReference type="ARBA" id="ARBA00022726"/>
    </source>
</evidence>
<evidence type="ECO:0000256" key="5">
    <source>
        <dbReference type="ARBA" id="ARBA00011738"/>
    </source>
</evidence>
<dbReference type="Proteomes" id="UP000694396">
    <property type="component" value="Unplaced"/>
</dbReference>
<sequence>MDLHHVPATREKGWYLALMAPNVKGPNYAWLDPSRLYCHPQGLQDCVADLLQPFQGDAIDMVAGIDAMGFILGAAAAATLQKGFLAIRKAGHLCVQTVAQPYTDYSGREKVMEVRTDAISPGLRILLVDQWVETGGTMRAAIELVERLGGVVAGRRGHPRVHPRVQRVHHSHRLWWPVLTPPCVSPQVSLPSAWRTAREGSGSRSATSAPTVSPPACSPASTSTSLAGTDVGLAPRVSPAAP</sequence>
<dbReference type="InterPro" id="IPR029057">
    <property type="entry name" value="PRTase-like"/>
</dbReference>
<feature type="region of interest" description="Disordered" evidence="11">
    <location>
        <begin position="195"/>
        <end position="242"/>
    </location>
</feature>
<protein>
    <recommendedName>
        <fullName evidence="6">adenine phosphoribosyltransferase</fullName>
        <ecNumber evidence="6">2.4.2.7</ecNumber>
    </recommendedName>
</protein>
<dbReference type="PANTHER" id="PTHR11776:SF7">
    <property type="entry name" value="PHOSPHORIBOSYLTRANSFERASE DOMAIN-CONTAINING PROTEIN"/>
    <property type="match status" value="1"/>
</dbReference>
<evidence type="ECO:0000256" key="1">
    <source>
        <dbReference type="ARBA" id="ARBA00000868"/>
    </source>
</evidence>
<dbReference type="AlphaFoldDB" id="A0A8C3NWP4"/>
<organism evidence="13 14">
    <name type="scientific">Cyanoderma ruficeps</name>
    <name type="common">rufous-capped babbler</name>
    <dbReference type="NCBI Taxonomy" id="181631"/>
    <lineage>
        <taxon>Eukaryota</taxon>
        <taxon>Metazoa</taxon>
        <taxon>Chordata</taxon>
        <taxon>Craniata</taxon>
        <taxon>Vertebrata</taxon>
        <taxon>Euteleostomi</taxon>
        <taxon>Archelosauria</taxon>
        <taxon>Archosauria</taxon>
        <taxon>Dinosauria</taxon>
        <taxon>Saurischia</taxon>
        <taxon>Theropoda</taxon>
        <taxon>Coelurosauria</taxon>
        <taxon>Aves</taxon>
        <taxon>Neognathae</taxon>
        <taxon>Neoaves</taxon>
        <taxon>Telluraves</taxon>
        <taxon>Australaves</taxon>
        <taxon>Passeriformes</taxon>
        <taxon>Sylvioidea</taxon>
        <taxon>Timaliidae</taxon>
        <taxon>Cyanoderma</taxon>
    </lineage>
</organism>
<dbReference type="GO" id="GO:0003999">
    <property type="term" value="F:adenine phosphoribosyltransferase activity"/>
    <property type="evidence" value="ECO:0007669"/>
    <property type="project" value="UniProtKB-EC"/>
</dbReference>
<feature type="domain" description="Phosphoribosyltransferase" evidence="12">
    <location>
        <begin position="56"/>
        <end position="149"/>
    </location>
</feature>
<evidence type="ECO:0000256" key="8">
    <source>
        <dbReference type="ARBA" id="ARBA00022676"/>
    </source>
</evidence>
<dbReference type="Pfam" id="PF00156">
    <property type="entry name" value="Pribosyltran"/>
    <property type="match status" value="1"/>
</dbReference>
<dbReference type="PANTHER" id="PTHR11776">
    <property type="entry name" value="ADENINE PHOSPHORIBOSYLTRANSFERASE"/>
    <property type="match status" value="1"/>
</dbReference>
<evidence type="ECO:0000256" key="4">
    <source>
        <dbReference type="ARBA" id="ARBA00008391"/>
    </source>
</evidence>
<dbReference type="EC" id="2.4.2.7" evidence="6"/>
<proteinExistence type="inferred from homology"/>
<comment type="subcellular location">
    <subcellularLocation>
        <location evidence="2">Cytoplasm</location>
    </subcellularLocation>
</comment>
<evidence type="ECO:0000259" key="12">
    <source>
        <dbReference type="Pfam" id="PF00156"/>
    </source>
</evidence>
<evidence type="ECO:0000256" key="7">
    <source>
        <dbReference type="ARBA" id="ARBA00022490"/>
    </source>
</evidence>
<evidence type="ECO:0000256" key="3">
    <source>
        <dbReference type="ARBA" id="ARBA00004659"/>
    </source>
</evidence>
<keyword evidence="9" id="KW-0808">Transferase</keyword>
<keyword evidence="10" id="KW-0660">Purine salvage</keyword>
<dbReference type="InterPro" id="IPR050120">
    <property type="entry name" value="Adenine_PRTase"/>
</dbReference>
<comment type="subunit">
    <text evidence="5">Homodimer.</text>
</comment>
<dbReference type="GO" id="GO:0005737">
    <property type="term" value="C:cytoplasm"/>
    <property type="evidence" value="ECO:0007669"/>
    <property type="project" value="UniProtKB-SubCell"/>
</dbReference>
<evidence type="ECO:0000313" key="13">
    <source>
        <dbReference type="Ensembl" id="ENSCRFP00000003880.1"/>
    </source>
</evidence>
<dbReference type="Ensembl" id="ENSCRFT00000004033.1">
    <property type="protein sequence ID" value="ENSCRFP00000003880.1"/>
    <property type="gene ID" value="ENSCRFG00000003158.1"/>
</dbReference>
<comment type="pathway">
    <text evidence="3">Purine metabolism; AMP biosynthesis via salvage pathway; AMP from adenine: step 1/1.</text>
</comment>
<dbReference type="Gene3D" id="3.40.50.2020">
    <property type="match status" value="1"/>
</dbReference>
<evidence type="ECO:0000313" key="14">
    <source>
        <dbReference type="Proteomes" id="UP000694396"/>
    </source>
</evidence>
<keyword evidence="14" id="KW-1185">Reference proteome</keyword>
<evidence type="ECO:0000256" key="9">
    <source>
        <dbReference type="ARBA" id="ARBA00022679"/>
    </source>
</evidence>
<keyword evidence="7" id="KW-0963">Cytoplasm</keyword>
<dbReference type="GO" id="GO:0006166">
    <property type="term" value="P:purine ribonucleoside salvage"/>
    <property type="evidence" value="ECO:0007669"/>
    <property type="project" value="UniProtKB-KW"/>
</dbReference>